<keyword evidence="2" id="KW-1133">Transmembrane helix</keyword>
<dbReference type="Pfam" id="PF02470">
    <property type="entry name" value="MlaD"/>
    <property type="match status" value="1"/>
</dbReference>
<evidence type="ECO:0000313" key="6">
    <source>
        <dbReference type="EMBL" id="VXC97245.1"/>
    </source>
</evidence>
<dbReference type="InterPro" id="IPR052336">
    <property type="entry name" value="MlaD_Phospholipid_Transporter"/>
</dbReference>
<evidence type="ECO:0000313" key="9">
    <source>
        <dbReference type="Proteomes" id="UP000595498"/>
    </source>
</evidence>
<sequence>MSKAENKRAIIVGIFVFLGVLILLAGIFILGSQQKKFTRNIEITTSFPDVAGLKVGSNVWFSGVKVGIIKNIHFKSVQDVEVVLTIEEKSAEYIRKDAVTKLGSDGLIGNKIVVISGGSQNAPTVETGDFLRSAKTADMEAMMETLQVNNENLAKITTDFVEISRGLADGKGMVGAMLTDTSMVNTLRATLLSISAAMNNANKASANLVTLTNSLNSNKGLIHDLTTDTAIFSNLRQSAAQLQGVSQTANALINNLNNASSRLNDKDNAVGVLLNDPASANQIKSAINNLNSSTSKLDENMEALQHNFLLRGFFKKKMKEDAKKAELLKADTAK</sequence>
<keyword evidence="9" id="KW-1185">Reference proteome</keyword>
<keyword evidence="2" id="KW-0472">Membrane</keyword>
<proteinExistence type="predicted"/>
<evidence type="ECO:0000256" key="2">
    <source>
        <dbReference type="SAM" id="Phobius"/>
    </source>
</evidence>
<dbReference type="EMBL" id="CP068224">
    <property type="protein sequence ID" value="QQT51935.1"/>
    <property type="molecule type" value="Genomic_DNA"/>
</dbReference>
<gene>
    <name evidence="4" type="ORF">I6I98_16825</name>
    <name evidence="5" type="ORF">NCTC11343_01546</name>
    <name evidence="6" type="ORF">SPHINGO8BC_51252</name>
</gene>
<evidence type="ECO:0000313" key="5">
    <source>
        <dbReference type="EMBL" id="SPZ84990.1"/>
    </source>
</evidence>
<dbReference type="EMBL" id="UAUU01000005">
    <property type="protein sequence ID" value="SPZ84990.1"/>
    <property type="molecule type" value="Genomic_DNA"/>
</dbReference>
<evidence type="ECO:0000313" key="4">
    <source>
        <dbReference type="EMBL" id="QQT51935.1"/>
    </source>
</evidence>
<name>A0A2X2L6Y4_SPHMU</name>
<dbReference type="InterPro" id="IPR003399">
    <property type="entry name" value="Mce/MlaD"/>
</dbReference>
<feature type="domain" description="Mce/MlaD" evidence="3">
    <location>
        <begin position="40"/>
        <end position="117"/>
    </location>
</feature>
<evidence type="ECO:0000313" key="8">
    <source>
        <dbReference type="Proteomes" id="UP000432350"/>
    </source>
</evidence>
<evidence type="ECO:0000313" key="7">
    <source>
        <dbReference type="Proteomes" id="UP000251241"/>
    </source>
</evidence>
<feature type="transmembrane region" description="Helical" evidence="2">
    <location>
        <begin position="9"/>
        <end position="31"/>
    </location>
</feature>
<dbReference type="Proteomes" id="UP000251241">
    <property type="component" value="Unassembled WGS sequence"/>
</dbReference>
<dbReference type="PANTHER" id="PTHR33371">
    <property type="entry name" value="INTERMEMBRANE PHOSPHOLIPID TRANSPORT SYSTEM BINDING PROTEIN MLAD-RELATED"/>
    <property type="match status" value="1"/>
</dbReference>
<dbReference type="PANTHER" id="PTHR33371:SF4">
    <property type="entry name" value="INTERMEMBRANE PHOSPHOLIPID TRANSPORT SYSTEM BINDING PROTEIN MLAD"/>
    <property type="match status" value="1"/>
</dbReference>
<dbReference type="Proteomes" id="UP000432350">
    <property type="component" value="Unassembled WGS sequence"/>
</dbReference>
<evidence type="ECO:0000256" key="1">
    <source>
        <dbReference type="SAM" id="Coils"/>
    </source>
</evidence>
<dbReference type="Proteomes" id="UP000595498">
    <property type="component" value="Chromosome"/>
</dbReference>
<dbReference type="AlphaFoldDB" id="A0A2X2L6Y4"/>
<evidence type="ECO:0000259" key="3">
    <source>
        <dbReference type="Pfam" id="PF02470"/>
    </source>
</evidence>
<protein>
    <submittedName>
        <fullName evidence="4 5">MCE family protein</fullName>
    </submittedName>
</protein>
<dbReference type="GeneID" id="97181702"/>
<accession>A0A2X2L6Y4</accession>
<dbReference type="RefSeq" id="WP_070567326.1">
    <property type="nucleotide sequence ID" value="NZ_CP068086.1"/>
</dbReference>
<feature type="coiled-coil region" evidence="1">
    <location>
        <begin position="249"/>
        <end position="307"/>
    </location>
</feature>
<keyword evidence="2" id="KW-0812">Transmembrane</keyword>
<organism evidence="5 7">
    <name type="scientific">Sphingobacterium multivorum</name>
    <dbReference type="NCBI Taxonomy" id="28454"/>
    <lineage>
        <taxon>Bacteria</taxon>
        <taxon>Pseudomonadati</taxon>
        <taxon>Bacteroidota</taxon>
        <taxon>Sphingobacteriia</taxon>
        <taxon>Sphingobacteriales</taxon>
        <taxon>Sphingobacteriaceae</taxon>
        <taxon>Sphingobacterium</taxon>
    </lineage>
</organism>
<reference evidence="6 8" key="2">
    <citation type="submission" date="2019-10" db="EMBL/GenBank/DDBJ databases">
        <authorList>
            <person name="Karimi E."/>
        </authorList>
    </citation>
    <scope>NUCLEOTIDE SEQUENCE [LARGE SCALE GENOMIC DNA]</scope>
    <source>
        <strain evidence="6 8">Sphingobacterium sp. 8BC</strain>
    </source>
</reference>
<keyword evidence="1" id="KW-0175">Coiled coil</keyword>
<dbReference type="EMBL" id="CABWMV010000024">
    <property type="protein sequence ID" value="VXC97245.1"/>
    <property type="molecule type" value="Genomic_DNA"/>
</dbReference>
<reference evidence="4 9" key="3">
    <citation type="submission" date="2021-01" db="EMBL/GenBank/DDBJ databases">
        <title>FDA dAtabase for Regulatory Grade micrObial Sequences (FDA-ARGOS): Supporting development and validation of Infectious Disease Dx tests.</title>
        <authorList>
            <person name="Sproer C."/>
            <person name="Gronow S."/>
            <person name="Severitt S."/>
            <person name="Schroder I."/>
            <person name="Tallon L."/>
            <person name="Sadzewicz L."/>
            <person name="Zhao X."/>
            <person name="Boylan J."/>
            <person name="Ott S."/>
            <person name="Bowen H."/>
            <person name="Vavikolanu K."/>
            <person name="Mehta A."/>
            <person name="Aluvathingal J."/>
            <person name="Nadendla S."/>
            <person name="Lowell S."/>
            <person name="Myers T."/>
            <person name="Yan Y."/>
            <person name="Sichtig H."/>
        </authorList>
    </citation>
    <scope>NUCLEOTIDE SEQUENCE [LARGE SCALE GENOMIC DNA]</scope>
    <source>
        <strain evidence="4 9">FDAARGOS_1141</strain>
    </source>
</reference>
<accession>A0A654CX33</accession>
<reference evidence="5 7" key="1">
    <citation type="submission" date="2018-06" db="EMBL/GenBank/DDBJ databases">
        <authorList>
            <consortium name="Pathogen Informatics"/>
            <person name="Doyle S."/>
        </authorList>
    </citation>
    <scope>NUCLEOTIDE SEQUENCE [LARGE SCALE GENOMIC DNA]</scope>
    <source>
        <strain evidence="5 7">NCTC11343</strain>
    </source>
</reference>